<reference evidence="1" key="2">
    <citation type="journal article" date="2021" name="PeerJ">
        <title>Extensive microbial diversity within the chicken gut microbiome revealed by metagenomics and culture.</title>
        <authorList>
            <person name="Gilroy R."/>
            <person name="Ravi A."/>
            <person name="Getino M."/>
            <person name="Pursley I."/>
            <person name="Horton D.L."/>
            <person name="Alikhan N.F."/>
            <person name="Baker D."/>
            <person name="Gharbi K."/>
            <person name="Hall N."/>
            <person name="Watson M."/>
            <person name="Adriaenssens E.M."/>
            <person name="Foster-Nyarko E."/>
            <person name="Jarju S."/>
            <person name="Secka A."/>
            <person name="Antonio M."/>
            <person name="Oren A."/>
            <person name="Chaudhuri R.R."/>
            <person name="La Ragione R."/>
            <person name="Hildebrand F."/>
            <person name="Pallen M.J."/>
        </authorList>
    </citation>
    <scope>NUCLEOTIDE SEQUENCE</scope>
    <source>
        <strain evidence="1">CHK186-9395</strain>
    </source>
</reference>
<proteinExistence type="predicted"/>
<dbReference type="Pfam" id="PF06949">
    <property type="entry name" value="DUF1292"/>
    <property type="match status" value="1"/>
</dbReference>
<reference evidence="1" key="1">
    <citation type="submission" date="2020-10" db="EMBL/GenBank/DDBJ databases">
        <authorList>
            <person name="Gilroy R."/>
        </authorList>
    </citation>
    <scope>NUCLEOTIDE SEQUENCE</scope>
    <source>
        <strain evidence="1">CHK186-9395</strain>
    </source>
</reference>
<sequence>MKEEKKNQDEKKKQEEMETVNLLDILLDEDNDDPITVYDENDNAVRFDQVAIIPFKEKLYAILKPIDEMEGVEDDEVIVFLIEETEDGDAQLVIETDEPVAMKVYDEYLKLLDEAEGK</sequence>
<organism evidence="1 2">
    <name type="scientific">Candidatus Caccopulliclostridium gallistercoris</name>
    <dbReference type="NCBI Taxonomy" id="2840719"/>
    <lineage>
        <taxon>Bacteria</taxon>
        <taxon>Bacillati</taxon>
        <taxon>Bacillota</taxon>
        <taxon>Clostridia</taxon>
        <taxon>Candidatus Caccopulliclostridium</taxon>
    </lineage>
</organism>
<evidence type="ECO:0000313" key="1">
    <source>
        <dbReference type="EMBL" id="HIV01372.1"/>
    </source>
</evidence>
<dbReference type="EMBL" id="DVOJ01000007">
    <property type="protein sequence ID" value="HIV01372.1"/>
    <property type="molecule type" value="Genomic_DNA"/>
</dbReference>
<gene>
    <name evidence="1" type="ORF">IAA62_02305</name>
</gene>
<protein>
    <submittedName>
        <fullName evidence="1">DUF1292 domain-containing protein</fullName>
    </submittedName>
</protein>
<name>A0A9D1NEY4_9FIRM</name>
<evidence type="ECO:0000313" key="2">
    <source>
        <dbReference type="Proteomes" id="UP000886861"/>
    </source>
</evidence>
<accession>A0A9D1NEY4</accession>
<comment type="caution">
    <text evidence="1">The sequence shown here is derived from an EMBL/GenBank/DDBJ whole genome shotgun (WGS) entry which is preliminary data.</text>
</comment>
<dbReference type="AlphaFoldDB" id="A0A9D1NEY4"/>
<dbReference type="Proteomes" id="UP000886861">
    <property type="component" value="Unassembled WGS sequence"/>
</dbReference>
<dbReference type="InterPro" id="IPR009711">
    <property type="entry name" value="UPF0473"/>
</dbReference>